<evidence type="ECO:0000256" key="1">
    <source>
        <dbReference type="SAM" id="MobiDB-lite"/>
    </source>
</evidence>
<dbReference type="Gene3D" id="3.40.50.10320">
    <property type="entry name" value="LmbE-like"/>
    <property type="match status" value="1"/>
</dbReference>
<dbReference type="EMBL" id="CAEZTS010000109">
    <property type="protein sequence ID" value="CAB4584091.1"/>
    <property type="molecule type" value="Genomic_DNA"/>
</dbReference>
<evidence type="ECO:0000313" key="2">
    <source>
        <dbReference type="EMBL" id="CAB4584091.1"/>
    </source>
</evidence>
<sequence length="259" mass="28654">MSTLLCFHAHPDDESIATGGTIARAVSEGHRVVLVIATDGRHGEIPSDLAEGETLADRRRRESERSAEALGAQSLHWLGYNDSGMTGWPQNDEPGAFIRADVDEAAERLLRILRDENVDVMTCYDWHGGYGHPDHIQVHRVGHRAAELHGSVRLFESTMNRTRMVAMMKENPDRPDDWDPEGPADDGNPFGSTEDEITMAVDVSAFIDQKRRSIMCHASQMTDSGFFTQMPPEIFAIAFGTEWFIEPGAPGGAKPGWLL</sequence>
<organism evidence="2">
    <name type="scientific">freshwater metagenome</name>
    <dbReference type="NCBI Taxonomy" id="449393"/>
    <lineage>
        <taxon>unclassified sequences</taxon>
        <taxon>metagenomes</taxon>
        <taxon>ecological metagenomes</taxon>
    </lineage>
</organism>
<proteinExistence type="predicted"/>
<dbReference type="AlphaFoldDB" id="A0A6J6F5J4"/>
<protein>
    <submittedName>
        <fullName evidence="2">Unannotated protein</fullName>
    </submittedName>
</protein>
<dbReference type="SUPFAM" id="SSF102588">
    <property type="entry name" value="LmbE-like"/>
    <property type="match status" value="1"/>
</dbReference>
<dbReference type="PANTHER" id="PTHR12993">
    <property type="entry name" value="N-ACETYLGLUCOSAMINYL-PHOSPHATIDYLINOSITOL DE-N-ACETYLASE-RELATED"/>
    <property type="match status" value="1"/>
</dbReference>
<dbReference type="Pfam" id="PF02585">
    <property type="entry name" value="PIG-L"/>
    <property type="match status" value="1"/>
</dbReference>
<gene>
    <name evidence="2" type="ORF">UFOPK1722_01229</name>
</gene>
<reference evidence="2" key="1">
    <citation type="submission" date="2020-05" db="EMBL/GenBank/DDBJ databases">
        <authorList>
            <person name="Chiriac C."/>
            <person name="Salcher M."/>
            <person name="Ghai R."/>
            <person name="Kavagutti S V."/>
        </authorList>
    </citation>
    <scope>NUCLEOTIDE SEQUENCE</scope>
</reference>
<name>A0A6J6F5J4_9ZZZZ</name>
<accession>A0A6J6F5J4</accession>
<feature type="region of interest" description="Disordered" evidence="1">
    <location>
        <begin position="170"/>
        <end position="194"/>
    </location>
</feature>
<dbReference type="GO" id="GO:0016811">
    <property type="term" value="F:hydrolase activity, acting on carbon-nitrogen (but not peptide) bonds, in linear amides"/>
    <property type="evidence" value="ECO:0007669"/>
    <property type="project" value="TreeGrafter"/>
</dbReference>
<dbReference type="InterPro" id="IPR024078">
    <property type="entry name" value="LmbE-like_dom_sf"/>
</dbReference>
<dbReference type="PANTHER" id="PTHR12993:SF11">
    <property type="entry name" value="N-ACETYLGLUCOSAMINYL-PHOSPHATIDYLINOSITOL DE-N-ACETYLASE"/>
    <property type="match status" value="1"/>
</dbReference>
<dbReference type="InterPro" id="IPR003737">
    <property type="entry name" value="GlcNAc_PI_deacetylase-related"/>
</dbReference>